<feature type="compositionally biased region" description="Gly residues" evidence="1">
    <location>
        <begin position="1"/>
        <end position="13"/>
    </location>
</feature>
<feature type="region of interest" description="Disordered" evidence="1">
    <location>
        <begin position="1"/>
        <end position="26"/>
    </location>
</feature>
<reference evidence="2 3" key="1">
    <citation type="submission" date="2021-06" db="EMBL/GenBank/DDBJ databases">
        <title>Caerostris extrusa draft genome.</title>
        <authorList>
            <person name="Kono N."/>
            <person name="Arakawa K."/>
        </authorList>
    </citation>
    <scope>NUCLEOTIDE SEQUENCE [LARGE SCALE GENOMIC DNA]</scope>
</reference>
<sequence length="77" mass="8297">MKVKGWKGGGSSFGGTTPSMPPAPSVSPLLPRCTISIVWSLSGIKSRCRKFGPRALSECIASSKQFEMDLQLLQIRT</sequence>
<dbReference type="Proteomes" id="UP001054945">
    <property type="component" value="Unassembled WGS sequence"/>
</dbReference>
<evidence type="ECO:0000313" key="2">
    <source>
        <dbReference type="EMBL" id="GIY25967.1"/>
    </source>
</evidence>
<evidence type="ECO:0000256" key="1">
    <source>
        <dbReference type="SAM" id="MobiDB-lite"/>
    </source>
</evidence>
<name>A0AAV4RZQ2_CAEEX</name>
<accession>A0AAV4RZQ2</accession>
<dbReference type="AlphaFoldDB" id="A0AAV4RZQ2"/>
<evidence type="ECO:0000313" key="3">
    <source>
        <dbReference type="Proteomes" id="UP001054945"/>
    </source>
</evidence>
<organism evidence="2 3">
    <name type="scientific">Caerostris extrusa</name>
    <name type="common">Bark spider</name>
    <name type="synonym">Caerostris bankana</name>
    <dbReference type="NCBI Taxonomy" id="172846"/>
    <lineage>
        <taxon>Eukaryota</taxon>
        <taxon>Metazoa</taxon>
        <taxon>Ecdysozoa</taxon>
        <taxon>Arthropoda</taxon>
        <taxon>Chelicerata</taxon>
        <taxon>Arachnida</taxon>
        <taxon>Araneae</taxon>
        <taxon>Araneomorphae</taxon>
        <taxon>Entelegynae</taxon>
        <taxon>Araneoidea</taxon>
        <taxon>Araneidae</taxon>
        <taxon>Caerostris</taxon>
    </lineage>
</organism>
<comment type="caution">
    <text evidence="2">The sequence shown here is derived from an EMBL/GenBank/DDBJ whole genome shotgun (WGS) entry which is preliminary data.</text>
</comment>
<proteinExistence type="predicted"/>
<dbReference type="EMBL" id="BPLR01008610">
    <property type="protein sequence ID" value="GIY25967.1"/>
    <property type="molecule type" value="Genomic_DNA"/>
</dbReference>
<gene>
    <name evidence="2" type="ORF">CEXT_4321</name>
</gene>
<protein>
    <submittedName>
        <fullName evidence="2">Uncharacterized protein</fullName>
    </submittedName>
</protein>
<keyword evidence="3" id="KW-1185">Reference proteome</keyword>